<dbReference type="EMBL" id="QRAJ01000007">
    <property type="protein sequence ID" value="ROT86573.1"/>
    <property type="molecule type" value="Genomic_DNA"/>
</dbReference>
<proteinExistence type="predicted"/>
<organism evidence="1 2">
    <name type="scientific">Bifidobacterium mongoliense</name>
    <dbReference type="NCBI Taxonomy" id="518643"/>
    <lineage>
        <taxon>Bacteria</taxon>
        <taxon>Bacillati</taxon>
        <taxon>Actinomycetota</taxon>
        <taxon>Actinomycetes</taxon>
        <taxon>Bifidobacteriales</taxon>
        <taxon>Bifidobacteriaceae</taxon>
        <taxon>Bifidobacterium</taxon>
    </lineage>
</organism>
<evidence type="ECO:0000313" key="2">
    <source>
        <dbReference type="Proteomes" id="UP000285266"/>
    </source>
</evidence>
<dbReference type="Proteomes" id="UP000285266">
    <property type="component" value="Unassembled WGS sequence"/>
</dbReference>
<evidence type="ECO:0000313" key="1">
    <source>
        <dbReference type="EMBL" id="ROT86573.1"/>
    </source>
</evidence>
<protein>
    <submittedName>
        <fullName evidence="1">Uncharacterized protein</fullName>
    </submittedName>
</protein>
<gene>
    <name evidence="1" type="ORF">BMONG18_1284</name>
</gene>
<comment type="caution">
    <text evidence="1">The sequence shown here is derived from an EMBL/GenBank/DDBJ whole genome shotgun (WGS) entry which is preliminary data.</text>
</comment>
<sequence>MSMDMLAAKMRERGYSWTKTTVFNIEHGKRPLRLSEAADVLVCLKVEPSSYVFELLRSEKEHLWIGKVGLVSYAEDQVETACENYVNQINYLLDFLDSDIAKATSSEAEKRVDHYREYTATQLKVARSLAPYVEGILDFFEQSGDKLPLVFVDGGFKRLEYEDFNKDVEIQLESIGITSEEINSLKERAKKIRDSSLTSK</sequence>
<reference evidence="1 2" key="1">
    <citation type="submission" date="2018-07" db="EMBL/GenBank/DDBJ databases">
        <title>The role of parmesan cheese in vectoring bovine microbiota.</title>
        <authorList>
            <person name="Lugli G.A."/>
            <person name="Milani C."/>
        </authorList>
    </citation>
    <scope>NUCLEOTIDE SEQUENCE [LARGE SCALE GENOMIC DNA]</scope>
    <source>
        <strain evidence="1 2">BMONG18</strain>
    </source>
</reference>
<accession>A0A423UD24</accession>
<dbReference type="AlphaFoldDB" id="A0A423UD24"/>
<name>A0A423UD24_9BIFI</name>